<name>A0A1B9FZI9_9TREE</name>
<accession>A0A1B9FZI9</accession>
<dbReference type="OrthoDB" id="2322999at2759"/>
<dbReference type="Proteomes" id="UP000092730">
    <property type="component" value="Chromosome 5"/>
</dbReference>
<evidence type="ECO:0000313" key="1">
    <source>
        <dbReference type="EMBL" id="OCF24187.1"/>
    </source>
</evidence>
<reference evidence="2" key="4">
    <citation type="submission" date="2024-02" db="EMBL/GenBank/DDBJ databases">
        <title>Comparative genomics of Cryptococcus and Kwoniella reveals pathogenesis evolution and contrasting modes of karyotype evolution via chromosome fusion or intercentromeric recombination.</title>
        <authorList>
            <person name="Coelho M.A."/>
            <person name="David-Palma M."/>
            <person name="Shea T."/>
            <person name="Bowers K."/>
            <person name="McGinley-Smith S."/>
            <person name="Mohammad A.W."/>
            <person name="Gnirke A."/>
            <person name="Yurkov A.M."/>
            <person name="Nowrousian M."/>
            <person name="Sun S."/>
            <person name="Cuomo C.A."/>
            <person name="Heitman J."/>
        </authorList>
    </citation>
    <scope>NUCLEOTIDE SEQUENCE</scope>
    <source>
        <strain evidence="2">CBS 10118</strain>
    </source>
</reference>
<protein>
    <submittedName>
        <fullName evidence="1">Uncharacterized protein</fullName>
    </submittedName>
</protein>
<keyword evidence="3" id="KW-1185">Reference proteome</keyword>
<dbReference type="EMBL" id="KI894022">
    <property type="protein sequence ID" value="OCF24187.1"/>
    <property type="molecule type" value="Genomic_DNA"/>
</dbReference>
<dbReference type="RefSeq" id="XP_019045257.1">
    <property type="nucleotide sequence ID" value="XM_019192260.1"/>
</dbReference>
<dbReference type="STRING" id="1296100.A0A1B9FZI9"/>
<proteinExistence type="predicted"/>
<reference evidence="1" key="1">
    <citation type="submission" date="2013-07" db="EMBL/GenBank/DDBJ databases">
        <title>The Genome Sequence of Cryptococcus bestiolae CBS10118.</title>
        <authorList>
            <consortium name="The Broad Institute Genome Sequencing Platform"/>
            <person name="Cuomo C."/>
            <person name="Litvintseva A."/>
            <person name="Chen Y."/>
            <person name="Heitman J."/>
            <person name="Sun S."/>
            <person name="Springer D."/>
            <person name="Dromer F."/>
            <person name="Young S.K."/>
            <person name="Zeng Q."/>
            <person name="Gargeya S."/>
            <person name="Fitzgerald M."/>
            <person name="Abouelleil A."/>
            <person name="Alvarado L."/>
            <person name="Berlin A.M."/>
            <person name="Chapman S.B."/>
            <person name="Dewar J."/>
            <person name="Goldberg J."/>
            <person name="Griggs A."/>
            <person name="Gujja S."/>
            <person name="Hansen M."/>
            <person name="Howarth C."/>
            <person name="Imamovic A."/>
            <person name="Larimer J."/>
            <person name="McCowan C."/>
            <person name="Murphy C."/>
            <person name="Pearson M."/>
            <person name="Priest M."/>
            <person name="Roberts A."/>
            <person name="Saif S."/>
            <person name="Shea T."/>
            <person name="Sykes S."/>
            <person name="Wortman J."/>
            <person name="Nusbaum C."/>
            <person name="Birren B."/>
        </authorList>
    </citation>
    <scope>NUCLEOTIDE SEQUENCE [LARGE SCALE GENOMIC DNA]</scope>
    <source>
        <strain evidence="1">CBS 10118</strain>
    </source>
</reference>
<evidence type="ECO:0000313" key="2">
    <source>
        <dbReference type="EMBL" id="WVW85053.1"/>
    </source>
</evidence>
<reference evidence="2" key="2">
    <citation type="submission" date="2013-07" db="EMBL/GenBank/DDBJ databases">
        <authorList>
            <consortium name="The Broad Institute Genome Sequencing Platform"/>
            <person name="Cuomo C."/>
            <person name="Litvintseva A."/>
            <person name="Chen Y."/>
            <person name="Heitman J."/>
            <person name="Sun S."/>
            <person name="Springer D."/>
            <person name="Dromer F."/>
            <person name="Young S.K."/>
            <person name="Zeng Q."/>
            <person name="Gargeya S."/>
            <person name="Fitzgerald M."/>
            <person name="Abouelleil A."/>
            <person name="Alvarado L."/>
            <person name="Berlin A.M."/>
            <person name="Chapman S.B."/>
            <person name="Dewar J."/>
            <person name="Goldberg J."/>
            <person name="Griggs A."/>
            <person name="Gujja S."/>
            <person name="Hansen M."/>
            <person name="Howarth C."/>
            <person name="Imamovic A."/>
            <person name="Larimer J."/>
            <person name="McCowan C."/>
            <person name="Murphy C."/>
            <person name="Pearson M."/>
            <person name="Priest M."/>
            <person name="Roberts A."/>
            <person name="Saif S."/>
            <person name="Shea T."/>
            <person name="Sykes S."/>
            <person name="Wortman J."/>
            <person name="Nusbaum C."/>
            <person name="Birren B."/>
        </authorList>
    </citation>
    <scope>NUCLEOTIDE SEQUENCE</scope>
    <source>
        <strain evidence="2">CBS 10118</strain>
    </source>
</reference>
<reference evidence="1" key="3">
    <citation type="submission" date="2014-01" db="EMBL/GenBank/DDBJ databases">
        <title>Evolution of pathogenesis and genome organization in the Tremellales.</title>
        <authorList>
            <person name="Cuomo C."/>
            <person name="Litvintseva A."/>
            <person name="Heitman J."/>
            <person name="Chen Y."/>
            <person name="Sun S."/>
            <person name="Springer D."/>
            <person name="Dromer F."/>
            <person name="Young S."/>
            <person name="Zeng Q."/>
            <person name="Chapman S."/>
            <person name="Gujja S."/>
            <person name="Saif S."/>
            <person name="Birren B."/>
        </authorList>
    </citation>
    <scope>NUCLEOTIDE SEQUENCE</scope>
    <source>
        <strain evidence="1">CBS 10118</strain>
    </source>
</reference>
<sequence length="232" mass="26317">MSAIIDTKVNPQDQGDVASLDKAKTIDMQKTNIVNDPAAFYLTLPDLEEAIKSLLTVNFDDVLAKVTDLLVPYEDKFGLSLVHRHFPIFPNELMVEDGPVMKPFAKDANTEFFEKRWDRYGRPYEYSTTRQAPIPEKLLRDFQALIPDSTYLGLYSRVGDDETQQWMETTHPDKRLHLNVPKTDEYADAPETAWYSKDGAPLTRGCGSICVPSKTIRGTTFNHVKHTHPNGL</sequence>
<evidence type="ECO:0000313" key="3">
    <source>
        <dbReference type="Proteomes" id="UP000092730"/>
    </source>
</evidence>
<dbReference type="VEuPathDB" id="FungiDB:I302_05646"/>
<gene>
    <name evidence="1" type="ORF">I302_05646</name>
    <name evidence="2" type="ORF">I302_107089</name>
</gene>
<organism evidence="1">
    <name type="scientific">Kwoniella bestiolae CBS 10118</name>
    <dbReference type="NCBI Taxonomy" id="1296100"/>
    <lineage>
        <taxon>Eukaryota</taxon>
        <taxon>Fungi</taxon>
        <taxon>Dikarya</taxon>
        <taxon>Basidiomycota</taxon>
        <taxon>Agaricomycotina</taxon>
        <taxon>Tremellomycetes</taxon>
        <taxon>Tremellales</taxon>
        <taxon>Cryptococcaceae</taxon>
        <taxon>Kwoniella</taxon>
    </lineage>
</organism>
<dbReference type="AlphaFoldDB" id="A0A1B9FZI9"/>
<dbReference type="GeneID" id="30210045"/>
<dbReference type="KEGG" id="kbi:30210045"/>
<dbReference type="EMBL" id="CP144545">
    <property type="protein sequence ID" value="WVW85053.1"/>
    <property type="molecule type" value="Genomic_DNA"/>
</dbReference>